<organism evidence="2">
    <name type="scientific">mine drainage metagenome</name>
    <dbReference type="NCBI Taxonomy" id="410659"/>
    <lineage>
        <taxon>unclassified sequences</taxon>
        <taxon>metagenomes</taxon>
        <taxon>ecological metagenomes</taxon>
    </lineage>
</organism>
<name>A0A1J5S2E5_9ZZZZ</name>
<comment type="caution">
    <text evidence="2">The sequence shown here is derived from an EMBL/GenBank/DDBJ whole genome shotgun (WGS) entry which is preliminary data.</text>
</comment>
<gene>
    <name evidence="2" type="ORF">GALL_152990</name>
</gene>
<feature type="region of interest" description="Disordered" evidence="1">
    <location>
        <begin position="54"/>
        <end position="78"/>
    </location>
</feature>
<sequence>MRNPFVAMALAAAALASSLREKAILEFHKGEWVAPPTATTRKRGTSVAQAKRAAIKAKNRQRHRAHTKGKNGLGKRLF</sequence>
<dbReference type="EMBL" id="MLJW01000073">
    <property type="protein sequence ID" value="OIR02585.1"/>
    <property type="molecule type" value="Genomic_DNA"/>
</dbReference>
<protein>
    <submittedName>
        <fullName evidence="2">Uncharacterized protein</fullName>
    </submittedName>
</protein>
<reference evidence="2" key="1">
    <citation type="submission" date="2016-10" db="EMBL/GenBank/DDBJ databases">
        <title>Sequence of Gallionella enrichment culture.</title>
        <authorList>
            <person name="Poehlein A."/>
            <person name="Muehling M."/>
            <person name="Daniel R."/>
        </authorList>
    </citation>
    <scope>NUCLEOTIDE SEQUENCE</scope>
</reference>
<proteinExistence type="predicted"/>
<accession>A0A1J5S2E5</accession>
<evidence type="ECO:0000256" key="1">
    <source>
        <dbReference type="SAM" id="MobiDB-lite"/>
    </source>
</evidence>
<feature type="compositionally biased region" description="Basic residues" evidence="1">
    <location>
        <begin position="54"/>
        <end position="69"/>
    </location>
</feature>
<evidence type="ECO:0000313" key="2">
    <source>
        <dbReference type="EMBL" id="OIR02585.1"/>
    </source>
</evidence>
<dbReference type="AlphaFoldDB" id="A0A1J5S2E5"/>